<reference evidence="1 2" key="1">
    <citation type="submission" date="2018-08" db="EMBL/GenBank/DDBJ databases">
        <title>Parvularcula sp. SM1705, isolated from surface water of the South Sea China.</title>
        <authorList>
            <person name="Sun L."/>
        </authorList>
    </citation>
    <scope>NUCLEOTIDE SEQUENCE [LARGE SCALE GENOMIC DNA]</scope>
    <source>
        <strain evidence="1 2">SM1705</strain>
    </source>
</reference>
<keyword evidence="2" id="KW-1185">Reference proteome</keyword>
<dbReference type="AlphaFoldDB" id="A0A371RGH3"/>
<comment type="caution">
    <text evidence="1">The sequence shown here is derived from an EMBL/GenBank/DDBJ whole genome shotgun (WGS) entry which is preliminary data.</text>
</comment>
<proteinExistence type="predicted"/>
<dbReference type="Proteomes" id="UP000264589">
    <property type="component" value="Unassembled WGS sequence"/>
</dbReference>
<evidence type="ECO:0000313" key="2">
    <source>
        <dbReference type="Proteomes" id="UP000264589"/>
    </source>
</evidence>
<evidence type="ECO:0000313" key="1">
    <source>
        <dbReference type="EMBL" id="RFB04550.1"/>
    </source>
</evidence>
<organism evidence="1 2">
    <name type="scientific">Parvularcula marina</name>
    <dbReference type="NCBI Taxonomy" id="2292771"/>
    <lineage>
        <taxon>Bacteria</taxon>
        <taxon>Pseudomonadati</taxon>
        <taxon>Pseudomonadota</taxon>
        <taxon>Alphaproteobacteria</taxon>
        <taxon>Parvularculales</taxon>
        <taxon>Parvularculaceae</taxon>
        <taxon>Parvularcula</taxon>
    </lineage>
</organism>
<protein>
    <submittedName>
        <fullName evidence="1">Uncharacterized protein</fullName>
    </submittedName>
</protein>
<sequence>MYKIANTLAATVAVVLFAALVAIFGKAMMVSADETVSGDDAVSWKTSSIERTMLAEATTVKTGL</sequence>
<dbReference type="EMBL" id="QUQO01000001">
    <property type="protein sequence ID" value="RFB04550.1"/>
    <property type="molecule type" value="Genomic_DNA"/>
</dbReference>
<dbReference type="RefSeq" id="WP_116391182.1">
    <property type="nucleotide sequence ID" value="NZ_QUQO01000001.1"/>
</dbReference>
<dbReference type="InParanoid" id="A0A371RGH3"/>
<name>A0A371RGH3_9PROT</name>
<accession>A0A371RGH3</accession>
<gene>
    <name evidence="1" type="ORF">DX908_04185</name>
</gene>